<protein>
    <recommendedName>
        <fullName evidence="10">Peptidyl-prolyl cis-trans isomerase</fullName>
        <ecNumber evidence="10">5.2.1.8</ecNumber>
    </recommendedName>
</protein>
<dbReference type="PROSITE" id="PS50059">
    <property type="entry name" value="FKBP_PPIASE"/>
    <property type="match status" value="1"/>
</dbReference>
<gene>
    <name evidence="12" type="ORF">A7E78_00225</name>
</gene>
<evidence type="ECO:0000259" key="11">
    <source>
        <dbReference type="PROSITE" id="PS50059"/>
    </source>
</evidence>
<evidence type="ECO:0000256" key="7">
    <source>
        <dbReference type="ARBA" id="ARBA00023235"/>
    </source>
</evidence>
<keyword evidence="6" id="KW-0143">Chaperone</keyword>
<organism evidence="12 13">
    <name type="scientific">Syntrophotalea acetylenivorans</name>
    <dbReference type="NCBI Taxonomy" id="1842532"/>
    <lineage>
        <taxon>Bacteria</taxon>
        <taxon>Pseudomonadati</taxon>
        <taxon>Thermodesulfobacteriota</taxon>
        <taxon>Desulfuromonadia</taxon>
        <taxon>Desulfuromonadales</taxon>
        <taxon>Syntrophotaleaceae</taxon>
        <taxon>Syntrophotalea</taxon>
    </lineage>
</organism>
<dbReference type="EMBL" id="CP015519">
    <property type="protein sequence ID" value="APG26425.1"/>
    <property type="molecule type" value="Genomic_DNA"/>
</dbReference>
<keyword evidence="4" id="KW-0963">Cytoplasm</keyword>
<dbReference type="PANTHER" id="PTHR47861:SF3">
    <property type="entry name" value="FKBP-TYPE PEPTIDYL-PROLYL CIS-TRANS ISOMERASE SLYD"/>
    <property type="match status" value="1"/>
</dbReference>
<evidence type="ECO:0000256" key="1">
    <source>
        <dbReference type="ARBA" id="ARBA00000971"/>
    </source>
</evidence>
<comment type="function">
    <text evidence="8">Also involved in hydrogenase metallocenter assembly, probably by participating in the nickel insertion step. This function in hydrogenase biosynthesis requires chaperone activity and the presence of the metal-binding domain, but not PPIase activity.</text>
</comment>
<evidence type="ECO:0000256" key="3">
    <source>
        <dbReference type="ARBA" id="ARBA00006577"/>
    </source>
</evidence>
<dbReference type="KEGG" id="pef:A7E78_00225"/>
<comment type="catalytic activity">
    <reaction evidence="1 9 10">
        <text>[protein]-peptidylproline (omega=180) = [protein]-peptidylproline (omega=0)</text>
        <dbReference type="Rhea" id="RHEA:16237"/>
        <dbReference type="Rhea" id="RHEA-COMP:10747"/>
        <dbReference type="Rhea" id="RHEA-COMP:10748"/>
        <dbReference type="ChEBI" id="CHEBI:83833"/>
        <dbReference type="ChEBI" id="CHEBI:83834"/>
        <dbReference type="EC" id="5.2.1.8"/>
    </reaction>
</comment>
<dbReference type="EC" id="5.2.1.8" evidence="10"/>
<comment type="similarity">
    <text evidence="3 10">Belongs to the FKBP-type PPIase family.</text>
</comment>
<evidence type="ECO:0000313" key="13">
    <source>
        <dbReference type="Proteomes" id="UP000182517"/>
    </source>
</evidence>
<evidence type="ECO:0000256" key="9">
    <source>
        <dbReference type="PROSITE-ProRule" id="PRU00277"/>
    </source>
</evidence>
<evidence type="ECO:0000313" key="12">
    <source>
        <dbReference type="EMBL" id="APG26425.1"/>
    </source>
</evidence>
<comment type="subcellular location">
    <subcellularLocation>
        <location evidence="2">Cytoplasm</location>
    </subcellularLocation>
</comment>
<dbReference type="InterPro" id="IPR001179">
    <property type="entry name" value="PPIase_FKBP_dom"/>
</dbReference>
<name>A0A1L3GKL7_9BACT</name>
<dbReference type="Proteomes" id="UP000182517">
    <property type="component" value="Chromosome"/>
</dbReference>
<evidence type="ECO:0000256" key="10">
    <source>
        <dbReference type="RuleBase" id="RU003915"/>
    </source>
</evidence>
<dbReference type="OrthoDB" id="9808891at2"/>
<accession>A0A1L3GKL7</accession>
<dbReference type="GO" id="GO:0003755">
    <property type="term" value="F:peptidyl-prolyl cis-trans isomerase activity"/>
    <property type="evidence" value="ECO:0007669"/>
    <property type="project" value="UniProtKB-UniRule"/>
</dbReference>
<dbReference type="GO" id="GO:0005737">
    <property type="term" value="C:cytoplasm"/>
    <property type="evidence" value="ECO:0007669"/>
    <property type="project" value="UniProtKB-SubCell"/>
</dbReference>
<evidence type="ECO:0000256" key="5">
    <source>
        <dbReference type="ARBA" id="ARBA00023110"/>
    </source>
</evidence>
<dbReference type="STRING" id="1842532.A7E78_00225"/>
<evidence type="ECO:0000256" key="2">
    <source>
        <dbReference type="ARBA" id="ARBA00004496"/>
    </source>
</evidence>
<proteinExistence type="inferred from homology"/>
<dbReference type="SUPFAM" id="SSF54534">
    <property type="entry name" value="FKBP-like"/>
    <property type="match status" value="1"/>
</dbReference>
<dbReference type="GO" id="GO:0042026">
    <property type="term" value="P:protein refolding"/>
    <property type="evidence" value="ECO:0007669"/>
    <property type="project" value="UniProtKB-ARBA"/>
</dbReference>
<dbReference type="Pfam" id="PF00254">
    <property type="entry name" value="FKBP_C"/>
    <property type="match status" value="1"/>
</dbReference>
<dbReference type="RefSeq" id="WP_072282385.1">
    <property type="nucleotide sequence ID" value="NZ_CP015519.1"/>
</dbReference>
<sequence length="167" mass="17661">MSEAIKNGDTITVNYTGKFEDGNVFDSSEGKEPLKFTVGSGQLIKGFDDAVIGMVAGDKKTVTLAPADAYGELQDGMIIDIPKSQIPEDMQLEIGQRLHLRDPQGQPVPAVVAEITEESVKMDANHPMAGKTLVFDLEIVETGLEADAPSCDDGGEGGHVCTGCGKH</sequence>
<dbReference type="PANTHER" id="PTHR47861">
    <property type="entry name" value="FKBP-TYPE PEPTIDYL-PROLYL CIS-TRANS ISOMERASE SLYD"/>
    <property type="match status" value="1"/>
</dbReference>
<dbReference type="InterPro" id="IPR046357">
    <property type="entry name" value="PPIase_dom_sf"/>
</dbReference>
<reference evidence="12 13" key="1">
    <citation type="journal article" date="2017" name="Genome Announc.">
        <title>Complete Genome Sequences of Two Acetylene-Fermenting Pelobacter acetylenicus Strains.</title>
        <authorList>
            <person name="Sutton J.M."/>
            <person name="Baesman S.M."/>
            <person name="Fierst J.L."/>
            <person name="Poret-Peterson A.T."/>
            <person name="Oremland R.S."/>
            <person name="Dunlap D.S."/>
            <person name="Akob D.M."/>
        </authorList>
    </citation>
    <scope>NUCLEOTIDE SEQUENCE [LARGE SCALE GENOMIC DNA]</scope>
    <source>
        <strain evidence="12 13">SFB93</strain>
    </source>
</reference>
<keyword evidence="7 9" id="KW-0413">Isomerase</keyword>
<feature type="domain" description="PPIase FKBP-type" evidence="11">
    <location>
        <begin position="8"/>
        <end position="92"/>
    </location>
</feature>
<keyword evidence="5 9" id="KW-0697">Rotamase</keyword>
<keyword evidence="13" id="KW-1185">Reference proteome</keyword>
<evidence type="ECO:0000256" key="4">
    <source>
        <dbReference type="ARBA" id="ARBA00022490"/>
    </source>
</evidence>
<dbReference type="AlphaFoldDB" id="A0A1L3GKL7"/>
<evidence type="ECO:0000256" key="6">
    <source>
        <dbReference type="ARBA" id="ARBA00023186"/>
    </source>
</evidence>
<dbReference type="Gene3D" id="3.10.50.40">
    <property type="match status" value="1"/>
</dbReference>
<evidence type="ECO:0000256" key="8">
    <source>
        <dbReference type="ARBA" id="ARBA00037071"/>
    </source>
</evidence>